<protein>
    <submittedName>
        <fullName evidence="1">Uncharacterized protein</fullName>
    </submittedName>
</protein>
<evidence type="ECO:0000313" key="1">
    <source>
        <dbReference type="EMBL" id="KAK7382459.1"/>
    </source>
</evidence>
<accession>A0AAN9RSP4</accession>
<name>A0AAN9RSP4_PHACN</name>
<comment type="caution">
    <text evidence="1">The sequence shown here is derived from an EMBL/GenBank/DDBJ whole genome shotgun (WGS) entry which is preliminary data.</text>
</comment>
<dbReference type="EMBL" id="JAYMYR010000001">
    <property type="protein sequence ID" value="KAK7382459.1"/>
    <property type="molecule type" value="Genomic_DNA"/>
</dbReference>
<evidence type="ECO:0000313" key="2">
    <source>
        <dbReference type="Proteomes" id="UP001374584"/>
    </source>
</evidence>
<organism evidence="1 2">
    <name type="scientific">Phaseolus coccineus</name>
    <name type="common">Scarlet runner bean</name>
    <name type="synonym">Phaseolus multiflorus</name>
    <dbReference type="NCBI Taxonomy" id="3886"/>
    <lineage>
        <taxon>Eukaryota</taxon>
        <taxon>Viridiplantae</taxon>
        <taxon>Streptophyta</taxon>
        <taxon>Embryophyta</taxon>
        <taxon>Tracheophyta</taxon>
        <taxon>Spermatophyta</taxon>
        <taxon>Magnoliopsida</taxon>
        <taxon>eudicotyledons</taxon>
        <taxon>Gunneridae</taxon>
        <taxon>Pentapetalae</taxon>
        <taxon>rosids</taxon>
        <taxon>fabids</taxon>
        <taxon>Fabales</taxon>
        <taxon>Fabaceae</taxon>
        <taxon>Papilionoideae</taxon>
        <taxon>50 kb inversion clade</taxon>
        <taxon>NPAAA clade</taxon>
        <taxon>indigoferoid/millettioid clade</taxon>
        <taxon>Phaseoleae</taxon>
        <taxon>Phaseolus</taxon>
    </lineage>
</organism>
<reference evidence="1 2" key="1">
    <citation type="submission" date="2024-01" db="EMBL/GenBank/DDBJ databases">
        <title>The genomes of 5 underutilized Papilionoideae crops provide insights into root nodulation and disease resistanc.</title>
        <authorList>
            <person name="Jiang F."/>
        </authorList>
    </citation>
    <scope>NUCLEOTIDE SEQUENCE [LARGE SCALE GENOMIC DNA]</scope>
    <source>
        <strain evidence="1">JINMINGXINNONG_FW02</strain>
        <tissue evidence="1">Leaves</tissue>
    </source>
</reference>
<gene>
    <name evidence="1" type="ORF">VNO80_01312</name>
</gene>
<sequence length="171" mass="17916">MSLALAMSACLSRPGHARMSLAPWRCPHASRPGDARMPRALAMPACLSRPGDARMPRAMAMSVCLSRPGDARMPRALAMSACLSRAGDVLTQCDAHGRESVVHVGELSGGQRNSSCGGNGVGAVGIGRPMLWGSGGQSSRVAKVGVIGKFSNVKDWHKGRGVQLSWFVHKG</sequence>
<proteinExistence type="predicted"/>
<dbReference type="Proteomes" id="UP001374584">
    <property type="component" value="Unassembled WGS sequence"/>
</dbReference>
<keyword evidence="2" id="KW-1185">Reference proteome</keyword>
<dbReference type="AlphaFoldDB" id="A0AAN9RSP4"/>